<comment type="caution">
    <text evidence="2">The sequence shown here is derived from an EMBL/GenBank/DDBJ whole genome shotgun (WGS) entry which is preliminary data.</text>
</comment>
<dbReference type="AlphaFoldDB" id="A0A4U0X047"/>
<name>A0A4U0X047_9PEZI</name>
<feature type="compositionally biased region" description="Polar residues" evidence="1">
    <location>
        <begin position="1"/>
        <end position="12"/>
    </location>
</feature>
<evidence type="ECO:0000313" key="2">
    <source>
        <dbReference type="EMBL" id="TKA69510.1"/>
    </source>
</evidence>
<dbReference type="Proteomes" id="UP000308768">
    <property type="component" value="Unassembled WGS sequence"/>
</dbReference>
<sequence length="117" mass="12659">MPLTSQERSTGSGCPRIDGTDVSNVDLPDLVVDARCPVAPQYHSVALLRSPSVESRTVQHFDSQRWRLLIPATEASDEAARNVTGNVGRLLYLSEVFGGEVRLSRRGAGGRSGHLCK</sequence>
<organism evidence="2 3">
    <name type="scientific">Cryomyces minteri</name>
    <dbReference type="NCBI Taxonomy" id="331657"/>
    <lineage>
        <taxon>Eukaryota</taxon>
        <taxon>Fungi</taxon>
        <taxon>Dikarya</taxon>
        <taxon>Ascomycota</taxon>
        <taxon>Pezizomycotina</taxon>
        <taxon>Dothideomycetes</taxon>
        <taxon>Dothideomycetes incertae sedis</taxon>
        <taxon>Cryomyces</taxon>
    </lineage>
</organism>
<dbReference type="EMBL" id="NAJN01000725">
    <property type="protein sequence ID" value="TKA69510.1"/>
    <property type="molecule type" value="Genomic_DNA"/>
</dbReference>
<evidence type="ECO:0000313" key="3">
    <source>
        <dbReference type="Proteomes" id="UP000308768"/>
    </source>
</evidence>
<proteinExistence type="predicted"/>
<feature type="region of interest" description="Disordered" evidence="1">
    <location>
        <begin position="1"/>
        <end position="22"/>
    </location>
</feature>
<protein>
    <submittedName>
        <fullName evidence="2">Uncharacterized protein</fullName>
    </submittedName>
</protein>
<keyword evidence="3" id="KW-1185">Reference proteome</keyword>
<reference evidence="2 3" key="1">
    <citation type="submission" date="2017-03" db="EMBL/GenBank/DDBJ databases">
        <title>Genomes of endolithic fungi from Antarctica.</title>
        <authorList>
            <person name="Coleine C."/>
            <person name="Masonjones S."/>
            <person name="Stajich J.E."/>
        </authorList>
    </citation>
    <scope>NUCLEOTIDE SEQUENCE [LARGE SCALE GENOMIC DNA]</scope>
    <source>
        <strain evidence="2 3">CCFEE 5187</strain>
    </source>
</reference>
<evidence type="ECO:0000256" key="1">
    <source>
        <dbReference type="SAM" id="MobiDB-lite"/>
    </source>
</evidence>
<gene>
    <name evidence="2" type="ORF">B0A49_09154</name>
</gene>
<accession>A0A4U0X047</accession>